<dbReference type="PIRSF" id="PIRSF002854">
    <property type="entry name" value="MetQ"/>
    <property type="match status" value="1"/>
</dbReference>
<evidence type="ECO:0000313" key="9">
    <source>
        <dbReference type="EMBL" id="BDG58994.1"/>
    </source>
</evidence>
<dbReference type="Proteomes" id="UP001163687">
    <property type="component" value="Chromosome"/>
</dbReference>
<organism evidence="9 10">
    <name type="scientific">Caldinitratiruptor microaerophilus</name>
    <dbReference type="NCBI Taxonomy" id="671077"/>
    <lineage>
        <taxon>Bacteria</taxon>
        <taxon>Bacillati</taxon>
        <taxon>Bacillota</taxon>
        <taxon>Clostridia</taxon>
        <taxon>Eubacteriales</taxon>
        <taxon>Symbiobacteriaceae</taxon>
        <taxon>Caldinitratiruptor</taxon>
    </lineage>
</organism>
<dbReference type="PANTHER" id="PTHR30429">
    <property type="entry name" value="D-METHIONINE-BINDING LIPOPROTEIN METQ"/>
    <property type="match status" value="1"/>
</dbReference>
<dbReference type="Pfam" id="PF03180">
    <property type="entry name" value="Lipoprotein_9"/>
    <property type="match status" value="1"/>
</dbReference>
<evidence type="ECO:0000256" key="8">
    <source>
        <dbReference type="SAM" id="SignalP"/>
    </source>
</evidence>
<feature type="chain" id="PRO_5041332147" description="Lipoprotein" evidence="8">
    <location>
        <begin position="27"/>
        <end position="288"/>
    </location>
</feature>
<comment type="subcellular location">
    <subcellularLocation>
        <location evidence="1">Membrane</location>
        <topology evidence="1">Lipid-anchor</topology>
    </subcellularLocation>
</comment>
<feature type="signal peptide" evidence="8">
    <location>
        <begin position="1"/>
        <end position="26"/>
    </location>
</feature>
<protein>
    <recommendedName>
        <fullName evidence="6">Lipoprotein</fullName>
    </recommendedName>
</protein>
<proteinExistence type="inferred from homology"/>
<comment type="similarity">
    <text evidence="6">Belongs to the nlpA lipoprotein family.</text>
</comment>
<gene>
    <name evidence="9" type="ORF">caldi_00840</name>
</gene>
<keyword evidence="3" id="KW-0472">Membrane</keyword>
<evidence type="ECO:0000256" key="5">
    <source>
        <dbReference type="ARBA" id="ARBA00023288"/>
    </source>
</evidence>
<evidence type="ECO:0000256" key="7">
    <source>
        <dbReference type="PIRSR" id="PIRSR002854-1"/>
    </source>
</evidence>
<name>A0AA35CHE1_9FIRM</name>
<dbReference type="KEGG" id="cmic:caldi_00840"/>
<keyword evidence="10" id="KW-1185">Reference proteome</keyword>
<dbReference type="SUPFAM" id="SSF53850">
    <property type="entry name" value="Periplasmic binding protein-like II"/>
    <property type="match status" value="1"/>
</dbReference>
<evidence type="ECO:0000256" key="1">
    <source>
        <dbReference type="ARBA" id="ARBA00004635"/>
    </source>
</evidence>
<evidence type="ECO:0000313" key="10">
    <source>
        <dbReference type="Proteomes" id="UP001163687"/>
    </source>
</evidence>
<dbReference type="InterPro" id="IPR004872">
    <property type="entry name" value="Lipoprotein_NlpA"/>
</dbReference>
<dbReference type="RefSeq" id="WP_264843115.1">
    <property type="nucleotide sequence ID" value="NZ_AP025628.1"/>
</dbReference>
<dbReference type="EMBL" id="AP025628">
    <property type="protein sequence ID" value="BDG58994.1"/>
    <property type="molecule type" value="Genomic_DNA"/>
</dbReference>
<keyword evidence="2 8" id="KW-0732">Signal</keyword>
<dbReference type="GO" id="GO:0016020">
    <property type="term" value="C:membrane"/>
    <property type="evidence" value="ECO:0007669"/>
    <property type="project" value="UniProtKB-SubCell"/>
</dbReference>
<evidence type="ECO:0000256" key="6">
    <source>
        <dbReference type="PIRNR" id="PIRNR002854"/>
    </source>
</evidence>
<accession>A0AA35CHE1</accession>
<feature type="lipid moiety-binding region" description="S-diacylglycerol cysteine" evidence="7">
    <location>
        <position position="21"/>
    </location>
</feature>
<keyword evidence="5 6" id="KW-0449">Lipoprotein</keyword>
<dbReference type="AlphaFoldDB" id="A0AA35CHE1"/>
<dbReference type="NCBIfam" id="TIGR00363">
    <property type="entry name" value="MetQ/NlpA family lipoprotein"/>
    <property type="match status" value="1"/>
</dbReference>
<dbReference type="Gene3D" id="3.40.190.10">
    <property type="entry name" value="Periplasmic binding protein-like II"/>
    <property type="match status" value="2"/>
</dbReference>
<dbReference type="CDD" id="cd13597">
    <property type="entry name" value="PBP2_lipoprotein_Tp32"/>
    <property type="match status" value="1"/>
</dbReference>
<evidence type="ECO:0000256" key="4">
    <source>
        <dbReference type="ARBA" id="ARBA00023139"/>
    </source>
</evidence>
<keyword evidence="4" id="KW-0564">Palmitate</keyword>
<sequence length="288" mass="31070">MRRVWLSFAVALTTLALLTGCGSKPAGGAAGAANAGAPVAGASDAGGATSPVVLRVGVTAGPHEQIMKEVAKLLEPQGIRLDIKVFTDYKIPNQALEAGDLDLNSFQHQPYLDTENKERGFHLVSIARTVTFPMGVYSRKIQKLDEIRQGGTVAIPNDPTNGGRALLVLQQAGLIKLKPEAGILASPRDVVENPKGLRFQELDAAQLPRVLPDVDAAVINTNYAMEAGLNPRKDAIFVEQNSPYVNVIAVREKEKDRPEFRKVVEAYHSPQIRKFIEETFQGAVVPGF</sequence>
<reference evidence="9" key="1">
    <citation type="submission" date="2022-03" db="EMBL/GenBank/DDBJ databases">
        <title>Complete genome sequence of Caldinitratiruptor microaerophilus.</title>
        <authorList>
            <person name="Mukaiyama R."/>
            <person name="Nishiyama T."/>
            <person name="Ueda K."/>
        </authorList>
    </citation>
    <scope>NUCLEOTIDE SEQUENCE</scope>
    <source>
        <strain evidence="9">JCM 16183</strain>
    </source>
</reference>
<evidence type="ECO:0000256" key="3">
    <source>
        <dbReference type="ARBA" id="ARBA00023136"/>
    </source>
</evidence>
<dbReference type="PROSITE" id="PS51257">
    <property type="entry name" value="PROKAR_LIPOPROTEIN"/>
    <property type="match status" value="1"/>
</dbReference>
<dbReference type="PANTHER" id="PTHR30429:SF1">
    <property type="entry name" value="D-METHIONINE-BINDING LIPOPROTEIN METQ-RELATED"/>
    <property type="match status" value="1"/>
</dbReference>
<evidence type="ECO:0000256" key="2">
    <source>
        <dbReference type="ARBA" id="ARBA00022729"/>
    </source>
</evidence>